<keyword evidence="1" id="KW-1133">Transmembrane helix</keyword>
<sequence>MQRPHKESRKSKGKRFFIGVAFAVIFVIGLVPFGSYMGQHISDLHQTAVLEPQTGIIAIYTANGTGIPFAEVNGTGSFTMPYASGNATSHTYQHTAVIVDNLTIAELSDYSVSKIQIQTGYTGNGTYILGSQTDTNHFTPILEGTARSMSTLNISIQPQYLTGNQPSHLIISLQSNATAYTIHITPIGNNGLTTIFGPVTGEDVAYIASAIMTFLIAFLINPWTHLHINPMGYIPSRRRHYRHRGEYKYADRHSHGIEGHEREYRFRRRRE</sequence>
<name>Q0KKZ0_THEAI</name>
<reference evidence="2" key="1">
    <citation type="journal article" date="2006" name="Extremophiles">
        <title>Structural analysis of the plasmid pTA1 isolated from the thermoacidophilic archaeon Thermoplasma acidophilum.</title>
        <authorList>
            <person name="Yamashiro K."/>
            <person name="Yokobori S."/>
            <person name="Oshima T."/>
            <person name="Yamgishi A."/>
        </authorList>
    </citation>
    <scope>NUCLEOTIDE SEQUENCE</scope>
    <source>
        <strain evidence="2">H0-122</strain>
        <plasmid evidence="2">pTA1</plasmid>
    </source>
</reference>
<keyword evidence="1" id="KW-0472">Membrane</keyword>
<keyword evidence="1" id="KW-0812">Transmembrane</keyword>
<protein>
    <submittedName>
        <fullName evidence="2">Hypothetical membrane protein</fullName>
    </submittedName>
</protein>
<keyword evidence="2" id="KW-0614">Plasmid</keyword>
<geneLocation type="plasmid" evidence="2">
    <name>pTA1</name>
</geneLocation>
<dbReference type="EMBL" id="AB190359">
    <property type="protein sequence ID" value="BAF30820.1"/>
    <property type="molecule type" value="Genomic_DNA"/>
</dbReference>
<dbReference type="AlphaFoldDB" id="Q0KKZ0"/>
<dbReference type="RefSeq" id="WP_011617978.1">
    <property type="nucleotide sequence ID" value="NC_008318.1"/>
</dbReference>
<proteinExistence type="predicted"/>
<evidence type="ECO:0000313" key="2">
    <source>
        <dbReference type="EMBL" id="BAF30820.1"/>
    </source>
</evidence>
<evidence type="ECO:0000256" key="1">
    <source>
        <dbReference type="SAM" id="Phobius"/>
    </source>
</evidence>
<feature type="transmembrane region" description="Helical" evidence="1">
    <location>
        <begin position="204"/>
        <end position="223"/>
    </location>
</feature>
<feature type="transmembrane region" description="Helical" evidence="1">
    <location>
        <begin position="16"/>
        <end position="37"/>
    </location>
</feature>
<accession>Q0KKZ0</accession>
<organism evidence="2">
    <name type="scientific">Thermoplasma acidophilum</name>
    <dbReference type="NCBI Taxonomy" id="2303"/>
    <lineage>
        <taxon>Archaea</taxon>
        <taxon>Methanobacteriati</taxon>
        <taxon>Thermoplasmatota</taxon>
        <taxon>Thermoplasmata</taxon>
        <taxon>Thermoplasmatales</taxon>
        <taxon>Thermoplasmataceae</taxon>
        <taxon>Thermoplasma</taxon>
    </lineage>
</organism>